<feature type="compositionally biased region" description="Basic and acidic residues" evidence="1">
    <location>
        <begin position="1"/>
        <end position="20"/>
    </location>
</feature>
<organism evidence="2 3">
    <name type="scientific">Gemmatirosa kalamazoonensis</name>
    <dbReference type="NCBI Taxonomy" id="861299"/>
    <lineage>
        <taxon>Bacteria</taxon>
        <taxon>Pseudomonadati</taxon>
        <taxon>Gemmatimonadota</taxon>
        <taxon>Gemmatimonadia</taxon>
        <taxon>Gemmatimonadales</taxon>
        <taxon>Gemmatimonadaceae</taxon>
        <taxon>Gemmatirosa</taxon>
    </lineage>
</organism>
<dbReference type="HOGENOM" id="CLU_1728753_0_0_0"/>
<dbReference type="Proteomes" id="UP000019151">
    <property type="component" value="Chromosome"/>
</dbReference>
<evidence type="ECO:0000313" key="2">
    <source>
        <dbReference type="EMBL" id="AHG90524.1"/>
    </source>
</evidence>
<accession>W0RHC2</accession>
<name>W0RHC2_9BACT</name>
<keyword evidence="3" id="KW-1185">Reference proteome</keyword>
<dbReference type="AlphaFoldDB" id="W0RHC2"/>
<evidence type="ECO:0000256" key="1">
    <source>
        <dbReference type="SAM" id="MobiDB-lite"/>
    </source>
</evidence>
<reference evidence="2 3" key="1">
    <citation type="journal article" date="2014" name="Genome Announc.">
        <title>Genome Sequence and Methylome of Soil Bacterium Gemmatirosa kalamazoonensis KBS708T, a Member of the Rarely Cultivated Gemmatimonadetes Phylum.</title>
        <authorList>
            <person name="Debruyn J.M."/>
            <person name="Radosevich M."/>
            <person name="Wommack K.E."/>
            <person name="Polson S.W."/>
            <person name="Hauser L.J."/>
            <person name="Fawaz M.N."/>
            <person name="Korlach J."/>
            <person name="Tsai Y.C."/>
        </authorList>
    </citation>
    <scope>NUCLEOTIDE SEQUENCE [LARGE SCALE GENOMIC DNA]</scope>
    <source>
        <strain evidence="2 3">KBS708</strain>
    </source>
</reference>
<dbReference type="RefSeq" id="WP_025411994.1">
    <property type="nucleotide sequence ID" value="NZ_CP007128.1"/>
</dbReference>
<dbReference type="EMBL" id="CP007128">
    <property type="protein sequence ID" value="AHG90524.1"/>
    <property type="molecule type" value="Genomic_DNA"/>
</dbReference>
<gene>
    <name evidence="2" type="ORF">J421_2987</name>
</gene>
<dbReference type="KEGG" id="gba:J421_2987"/>
<dbReference type="InParanoid" id="W0RHC2"/>
<protein>
    <submittedName>
        <fullName evidence="2">Uncharacterized protein</fullName>
    </submittedName>
</protein>
<feature type="region of interest" description="Disordered" evidence="1">
    <location>
        <begin position="1"/>
        <end position="39"/>
    </location>
</feature>
<evidence type="ECO:0000313" key="3">
    <source>
        <dbReference type="Proteomes" id="UP000019151"/>
    </source>
</evidence>
<proteinExistence type="predicted"/>
<sequence length="151" mass="17180">MTDPRPAKRADHDSDASPRTDRRHKHTVGGSARNPRNDVQRYITRHRLEPFHRALWTLAVAVFGDEATVVPHIRTVSGRKRLTFVVDAADPSASMDYEHFLPRERAFWTAYAHVPKPEIPFLVAVRPARGWCRLEALAPMFAFMPTGDLEA</sequence>